<keyword evidence="1" id="KW-0472">Membrane</keyword>
<organism evidence="2 3">
    <name type="scientific">Sideroxydans lithotrophicus (strain ES-1)</name>
    <dbReference type="NCBI Taxonomy" id="580332"/>
    <lineage>
        <taxon>Bacteria</taxon>
        <taxon>Pseudomonadati</taxon>
        <taxon>Pseudomonadota</taxon>
        <taxon>Betaproteobacteria</taxon>
        <taxon>Nitrosomonadales</taxon>
        <taxon>Gallionellaceae</taxon>
        <taxon>Sideroxydans</taxon>
    </lineage>
</organism>
<dbReference type="Proteomes" id="UP000001625">
    <property type="component" value="Chromosome"/>
</dbReference>
<evidence type="ECO:0000256" key="1">
    <source>
        <dbReference type="SAM" id="Phobius"/>
    </source>
</evidence>
<feature type="transmembrane region" description="Helical" evidence="1">
    <location>
        <begin position="22"/>
        <end position="43"/>
    </location>
</feature>
<protein>
    <recommendedName>
        <fullName evidence="4">Type IV pilus assembly protein PilW</fullName>
    </recommendedName>
</protein>
<dbReference type="KEGG" id="slt:Slit_2085"/>
<evidence type="ECO:0000313" key="3">
    <source>
        <dbReference type="Proteomes" id="UP000001625"/>
    </source>
</evidence>
<keyword evidence="1" id="KW-1133">Transmembrane helix</keyword>
<dbReference type="PROSITE" id="PS00409">
    <property type="entry name" value="PROKAR_NTER_METHYL"/>
    <property type="match status" value="1"/>
</dbReference>
<reference evidence="2 3" key="1">
    <citation type="submission" date="2010-03" db="EMBL/GenBank/DDBJ databases">
        <title>Complete sequence of Sideroxydans lithotrophicus ES-1.</title>
        <authorList>
            <consortium name="US DOE Joint Genome Institute"/>
            <person name="Lucas S."/>
            <person name="Copeland A."/>
            <person name="Lapidus A."/>
            <person name="Cheng J.-F."/>
            <person name="Bruce D."/>
            <person name="Goodwin L."/>
            <person name="Pitluck S."/>
            <person name="Munk A.C."/>
            <person name="Detter J.C."/>
            <person name="Han C."/>
            <person name="Tapia R."/>
            <person name="Larimer F."/>
            <person name="Land M."/>
            <person name="Hauser L."/>
            <person name="Kyrpides N."/>
            <person name="Ivanova N."/>
            <person name="Emerson D."/>
            <person name="Woyke T."/>
        </authorList>
    </citation>
    <scope>NUCLEOTIDE SEQUENCE [LARGE SCALE GENOMIC DNA]</scope>
    <source>
        <strain evidence="2 3">ES-1</strain>
    </source>
</reference>
<sequence precursor="true">MFSAHITVRNHHHARGFTLVEIMVAMVIGMLGIIIMMQMFSLFEGQKRTTSGGDDALNAGAIAMYGIQQNVQQAGYCFASATSAAVAAPTLSWNGATLSPVMINYAPLAISGVRDTNTDTLMVAYGNDACAPESASGVAAAGNTINVLAYAVSGGNLRQCDYVTSDCSLPANWISIAGDVVSMRAECNAGQSVRLALVTRNHQLEKIAVTGVSAPVPAWSGTGAIDLTGTSFDPGFTWQNYRYKTFESLIPIRNSLWTGAPGC</sequence>
<dbReference type="HOGENOM" id="CLU_1057253_0_0_4"/>
<dbReference type="NCBIfam" id="TIGR02532">
    <property type="entry name" value="IV_pilin_GFxxxE"/>
    <property type="match status" value="1"/>
</dbReference>
<dbReference type="OrthoDB" id="8533459at2"/>
<proteinExistence type="predicted"/>
<keyword evidence="3" id="KW-1185">Reference proteome</keyword>
<evidence type="ECO:0000313" key="2">
    <source>
        <dbReference type="EMBL" id="ADE12313.1"/>
    </source>
</evidence>
<dbReference type="STRING" id="580332.Slit_2085"/>
<name>D5CU01_SIDLE</name>
<dbReference type="Pfam" id="PF07963">
    <property type="entry name" value="N_methyl"/>
    <property type="match status" value="1"/>
</dbReference>
<evidence type="ECO:0008006" key="4">
    <source>
        <dbReference type="Google" id="ProtNLM"/>
    </source>
</evidence>
<dbReference type="EMBL" id="CP001965">
    <property type="protein sequence ID" value="ADE12313.1"/>
    <property type="molecule type" value="Genomic_DNA"/>
</dbReference>
<dbReference type="eggNOG" id="COG4966">
    <property type="taxonomic scope" value="Bacteria"/>
</dbReference>
<gene>
    <name evidence="2" type="ordered locus">Slit_2085</name>
</gene>
<accession>D5CU01</accession>
<dbReference type="AlphaFoldDB" id="D5CU01"/>
<dbReference type="RefSeq" id="WP_013030211.1">
    <property type="nucleotide sequence ID" value="NC_013959.1"/>
</dbReference>
<keyword evidence="1" id="KW-0812">Transmembrane</keyword>
<dbReference type="InterPro" id="IPR012902">
    <property type="entry name" value="N_methyl_site"/>
</dbReference>